<dbReference type="AlphaFoldDB" id="A0A0L0HKM5"/>
<keyword evidence="3" id="KW-1185">Reference proteome</keyword>
<dbReference type="RefSeq" id="XP_016609686.1">
    <property type="nucleotide sequence ID" value="XM_016751707.1"/>
</dbReference>
<proteinExistence type="predicted"/>
<evidence type="ECO:0000259" key="1">
    <source>
        <dbReference type="PROSITE" id="PS50181"/>
    </source>
</evidence>
<dbReference type="OrthoDB" id="10422190at2759"/>
<dbReference type="EMBL" id="KQ257454">
    <property type="protein sequence ID" value="KND01647.1"/>
    <property type="molecule type" value="Genomic_DNA"/>
</dbReference>
<dbReference type="GeneID" id="27686958"/>
<dbReference type="PROSITE" id="PS50181">
    <property type="entry name" value="FBOX"/>
    <property type="match status" value="1"/>
</dbReference>
<evidence type="ECO:0000313" key="3">
    <source>
        <dbReference type="Proteomes" id="UP000053201"/>
    </source>
</evidence>
<sequence length="492" mass="56236">MLSLSELPHIVLMSIARNLSLADLVHLRSCARALRRRLSIADRRLHGLSLIFAELERIFILPSTLQQYDDIEKTYDALQGFLSNLSYKRTPLGCEVLFEEYDDIEIDVGYRFLERYWRSTVRVMDFIDPSKSVYLTGVSRLSWSSAGQERLAYEDCAIYMHIADGQYALVYQGTEGSFPGEARSALPTVAKQLHTTHKELAKVLGRALSAFAESSIHTGTGVGQHLNWSEMQPKVLEEPEDFVIEYDLQRKRLTAHLLKGLEELRPRLDDTHSRLWNWIRSQVDLKKAESHIFFFRGIFRALHDNWCLFHDTNLAQDTRSEAFAFDWVKNNIVFTSFSCNKIAPTKTWPHPVEKLEVTFTVNGSKNPVTFQRLLCCPDRNGGWNELVCWSDQIRCHLFEAVAKTTSLTLVIGAHSLAFRDIAGCSETWRNADVFMLVIAAVALSFVAWPPTPFELRRVYVEGENETLLEIPLEPPLRVQPISPTTRNLSTVD</sequence>
<dbReference type="VEuPathDB" id="FungiDB:SPPG_03444"/>
<name>A0A0L0HKM5_SPIPD</name>
<feature type="domain" description="F-box" evidence="1">
    <location>
        <begin position="1"/>
        <end position="55"/>
    </location>
</feature>
<reference evidence="2 3" key="1">
    <citation type="submission" date="2009-08" db="EMBL/GenBank/DDBJ databases">
        <title>The Genome Sequence of Spizellomyces punctatus strain DAOM BR117.</title>
        <authorList>
            <consortium name="The Broad Institute Genome Sequencing Platform"/>
            <person name="Russ C."/>
            <person name="Cuomo C."/>
            <person name="Shea T."/>
            <person name="Young S.K."/>
            <person name="Zeng Q."/>
            <person name="Koehrsen M."/>
            <person name="Haas B."/>
            <person name="Borodovsky M."/>
            <person name="Guigo R."/>
            <person name="Alvarado L."/>
            <person name="Berlin A."/>
            <person name="Bochicchio J."/>
            <person name="Borenstein D."/>
            <person name="Chapman S."/>
            <person name="Chen Z."/>
            <person name="Engels R."/>
            <person name="Freedman E."/>
            <person name="Gellesch M."/>
            <person name="Goldberg J."/>
            <person name="Griggs A."/>
            <person name="Gujja S."/>
            <person name="Heiman D."/>
            <person name="Hepburn T."/>
            <person name="Howarth C."/>
            <person name="Jen D."/>
            <person name="Larson L."/>
            <person name="Lewis B."/>
            <person name="Mehta T."/>
            <person name="Park D."/>
            <person name="Pearson M."/>
            <person name="Roberts A."/>
            <person name="Saif S."/>
            <person name="Shenoy N."/>
            <person name="Sisk P."/>
            <person name="Stolte C."/>
            <person name="Sykes S."/>
            <person name="Thomson T."/>
            <person name="Walk T."/>
            <person name="White J."/>
            <person name="Yandava C."/>
            <person name="Burger G."/>
            <person name="Gray M.W."/>
            <person name="Holland P.W.H."/>
            <person name="King N."/>
            <person name="Lang F.B.F."/>
            <person name="Roger A.J."/>
            <person name="Ruiz-Trillo I."/>
            <person name="Lander E."/>
            <person name="Nusbaum C."/>
        </authorList>
    </citation>
    <scope>NUCLEOTIDE SEQUENCE [LARGE SCALE GENOMIC DNA]</scope>
    <source>
        <strain evidence="2 3">DAOM BR117</strain>
    </source>
</reference>
<gene>
    <name evidence="2" type="ORF">SPPG_03444</name>
</gene>
<accession>A0A0L0HKM5</accession>
<dbReference type="Proteomes" id="UP000053201">
    <property type="component" value="Unassembled WGS sequence"/>
</dbReference>
<evidence type="ECO:0000313" key="2">
    <source>
        <dbReference type="EMBL" id="KND01647.1"/>
    </source>
</evidence>
<dbReference type="InParanoid" id="A0A0L0HKM5"/>
<organism evidence="2 3">
    <name type="scientific">Spizellomyces punctatus (strain DAOM BR117)</name>
    <dbReference type="NCBI Taxonomy" id="645134"/>
    <lineage>
        <taxon>Eukaryota</taxon>
        <taxon>Fungi</taxon>
        <taxon>Fungi incertae sedis</taxon>
        <taxon>Chytridiomycota</taxon>
        <taxon>Chytridiomycota incertae sedis</taxon>
        <taxon>Chytridiomycetes</taxon>
        <taxon>Spizellomycetales</taxon>
        <taxon>Spizellomycetaceae</taxon>
        <taxon>Spizellomyces</taxon>
    </lineage>
</organism>
<dbReference type="InterPro" id="IPR001810">
    <property type="entry name" value="F-box_dom"/>
</dbReference>
<protein>
    <recommendedName>
        <fullName evidence="1">F-box domain-containing protein</fullName>
    </recommendedName>
</protein>